<accession>A0A174P8Q9</accession>
<organism evidence="2 3">
    <name type="scientific">Anaerostipes hadrus</name>
    <dbReference type="NCBI Taxonomy" id="649756"/>
    <lineage>
        <taxon>Bacteria</taxon>
        <taxon>Bacillati</taxon>
        <taxon>Bacillota</taxon>
        <taxon>Clostridia</taxon>
        <taxon>Lachnospirales</taxon>
        <taxon>Lachnospiraceae</taxon>
        <taxon>Anaerostipes</taxon>
    </lineage>
</organism>
<dbReference type="Proteomes" id="UP000095564">
    <property type="component" value="Unassembled WGS sequence"/>
</dbReference>
<dbReference type="RefSeq" id="WP_055160173.1">
    <property type="nucleotide sequence ID" value="NZ_CZAU01000015.1"/>
</dbReference>
<sequence>MAIIYFIIIFLGILAVGLAINKPFRQQLNLKFHGRTDTIMAENAATPEGAEDIFRAAIQEKEKNFHQMNDLYSAAEGHLEALKSDKYTVSGKLNKAQNSMDRCLDEGNDEDAKYYAAQKVSLEEQLEIIKGSIEDAKVDVAQKKELKTKAFEELQALKNEKDVTIQQLKSDQARLEAARSLEGITNSETDRMIEKVREGAKKKKEMANGARISYENSAEAAEYRMQQRERESEIDRVLAEAKARRKENKK</sequence>
<name>A0A174P8Q9_ANAHA</name>
<proteinExistence type="predicted"/>
<gene>
    <name evidence="2" type="ORF">ERS852520_01668</name>
</gene>
<evidence type="ECO:0000313" key="3">
    <source>
        <dbReference type="Proteomes" id="UP000095564"/>
    </source>
</evidence>
<protein>
    <submittedName>
        <fullName evidence="2">Uncharacterized protein</fullName>
    </submittedName>
</protein>
<dbReference type="AlphaFoldDB" id="A0A174P8Q9"/>
<reference evidence="2 3" key="1">
    <citation type="submission" date="2015-09" db="EMBL/GenBank/DDBJ databases">
        <authorList>
            <consortium name="Pathogen Informatics"/>
        </authorList>
    </citation>
    <scope>NUCLEOTIDE SEQUENCE [LARGE SCALE GENOMIC DNA]</scope>
    <source>
        <strain evidence="2 3">2789STDY5834908</strain>
    </source>
</reference>
<evidence type="ECO:0000256" key="1">
    <source>
        <dbReference type="SAM" id="Coils"/>
    </source>
</evidence>
<evidence type="ECO:0000313" key="2">
    <source>
        <dbReference type="EMBL" id="CUP57363.1"/>
    </source>
</evidence>
<feature type="coiled-coil region" evidence="1">
    <location>
        <begin position="119"/>
        <end position="174"/>
    </location>
</feature>
<keyword evidence="1" id="KW-0175">Coiled coil</keyword>
<dbReference type="EMBL" id="CZAU01000015">
    <property type="protein sequence ID" value="CUP57363.1"/>
    <property type="molecule type" value="Genomic_DNA"/>
</dbReference>